<accession>A0A5K3EUZ1</accession>
<sequence length="165" mass="19514">MTAFPSCLFNDPVVLSPAFFINCDAPMPFKCGRPCIYHDLTLSTCWSLTLMPFGYQWHFYQYFWSCDNVLSVFPNPILFFFFLTKPHLCQMLSGMPRHRTVFVRYDVFLIVRAYPAQKNYVVPYLIVSFPIFSFVAQSVRAFTFSMYPYTEILEENKALRVYFQM</sequence>
<evidence type="ECO:0000313" key="1">
    <source>
        <dbReference type="WBParaSite" id="MCU_003234-RA"/>
    </source>
</evidence>
<name>A0A5K3EUZ1_MESCO</name>
<proteinExistence type="predicted"/>
<protein>
    <submittedName>
        <fullName evidence="1">Glyco_trans_2-like domain-containing protein</fullName>
    </submittedName>
</protein>
<dbReference type="WBParaSite" id="MCU_003234-RA">
    <property type="protein sequence ID" value="MCU_003234-RA"/>
    <property type="gene ID" value="MCU_003234"/>
</dbReference>
<organism evidence="1">
    <name type="scientific">Mesocestoides corti</name>
    <name type="common">Flatworm</name>
    <dbReference type="NCBI Taxonomy" id="53468"/>
    <lineage>
        <taxon>Eukaryota</taxon>
        <taxon>Metazoa</taxon>
        <taxon>Spiralia</taxon>
        <taxon>Lophotrochozoa</taxon>
        <taxon>Platyhelminthes</taxon>
        <taxon>Cestoda</taxon>
        <taxon>Eucestoda</taxon>
        <taxon>Cyclophyllidea</taxon>
        <taxon>Mesocestoididae</taxon>
        <taxon>Mesocestoides</taxon>
    </lineage>
</organism>
<dbReference type="AlphaFoldDB" id="A0A5K3EUZ1"/>
<reference evidence="1" key="1">
    <citation type="submission" date="2019-11" db="UniProtKB">
        <authorList>
            <consortium name="WormBaseParasite"/>
        </authorList>
    </citation>
    <scope>IDENTIFICATION</scope>
</reference>